<gene>
    <name evidence="8" type="ORF">RCOM_2086270</name>
</gene>
<proteinExistence type="inferred from homology"/>
<keyword evidence="6" id="KW-0238">DNA-binding</keyword>
<reference evidence="9" key="1">
    <citation type="journal article" date="2010" name="Nat. Biotechnol.">
        <title>Draft genome sequence of the oilseed species Ricinus communis.</title>
        <authorList>
            <person name="Chan A.P."/>
            <person name="Crabtree J."/>
            <person name="Zhao Q."/>
            <person name="Lorenzi H."/>
            <person name="Orvis J."/>
            <person name="Puiu D."/>
            <person name="Melake-Berhan A."/>
            <person name="Jones K.M."/>
            <person name="Redman J."/>
            <person name="Chen G."/>
            <person name="Cahoon E.B."/>
            <person name="Gedil M."/>
            <person name="Stanke M."/>
            <person name="Haas B.J."/>
            <person name="Wortman J.R."/>
            <person name="Fraser-Liggett C.M."/>
            <person name="Ravel J."/>
            <person name="Rabinowicz P.D."/>
        </authorList>
    </citation>
    <scope>NUCLEOTIDE SEQUENCE [LARGE SCALE GENOMIC DNA]</scope>
    <source>
        <strain evidence="9">cv. Hale</strain>
    </source>
</reference>
<dbReference type="GO" id="GO:0008233">
    <property type="term" value="F:peptidase activity"/>
    <property type="evidence" value="ECO:0007669"/>
    <property type="project" value="UniProtKB-KW"/>
</dbReference>
<evidence type="ECO:0000256" key="3">
    <source>
        <dbReference type="ARBA" id="ARBA00022763"/>
    </source>
</evidence>
<dbReference type="InterPro" id="IPR003738">
    <property type="entry name" value="SRAP"/>
</dbReference>
<dbReference type="Gene3D" id="3.90.1680.10">
    <property type="entry name" value="SOS response associated peptidase-like"/>
    <property type="match status" value="1"/>
</dbReference>
<evidence type="ECO:0000313" key="8">
    <source>
        <dbReference type="EMBL" id="EEF22260.1"/>
    </source>
</evidence>
<evidence type="ECO:0000256" key="6">
    <source>
        <dbReference type="ARBA" id="ARBA00023125"/>
    </source>
</evidence>
<keyword evidence="9" id="KW-1185">Reference proteome</keyword>
<dbReference type="EMBL" id="EQ995561">
    <property type="protein sequence ID" value="EEF22260.1"/>
    <property type="molecule type" value="Genomic_DNA"/>
</dbReference>
<organism evidence="8 9">
    <name type="scientific">Ricinus communis</name>
    <name type="common">Castor bean</name>
    <dbReference type="NCBI Taxonomy" id="3988"/>
    <lineage>
        <taxon>Eukaryota</taxon>
        <taxon>Viridiplantae</taxon>
        <taxon>Streptophyta</taxon>
        <taxon>Embryophyta</taxon>
        <taxon>Tracheophyta</taxon>
        <taxon>Spermatophyta</taxon>
        <taxon>Magnoliopsida</taxon>
        <taxon>eudicotyledons</taxon>
        <taxon>Gunneridae</taxon>
        <taxon>Pentapetalae</taxon>
        <taxon>rosids</taxon>
        <taxon>fabids</taxon>
        <taxon>Malpighiales</taxon>
        <taxon>Euphorbiaceae</taxon>
        <taxon>Acalyphoideae</taxon>
        <taxon>Acalypheae</taxon>
        <taxon>Ricinus</taxon>
    </lineage>
</organism>
<dbReference type="SUPFAM" id="SSF143081">
    <property type="entry name" value="BB1717-like"/>
    <property type="match status" value="1"/>
</dbReference>
<dbReference type="InterPro" id="IPR036590">
    <property type="entry name" value="SRAP-like"/>
</dbReference>
<evidence type="ECO:0000256" key="1">
    <source>
        <dbReference type="ARBA" id="ARBA00008136"/>
    </source>
</evidence>
<dbReference type="Proteomes" id="UP000008311">
    <property type="component" value="Unassembled WGS sequence"/>
</dbReference>
<dbReference type="Pfam" id="PF02586">
    <property type="entry name" value="SRAP"/>
    <property type="match status" value="1"/>
</dbReference>
<comment type="similarity">
    <text evidence="1">Belongs to the SOS response-associated peptidase family.</text>
</comment>
<dbReference type="PANTHER" id="PTHR13604">
    <property type="entry name" value="DC12-RELATED"/>
    <property type="match status" value="1"/>
</dbReference>
<keyword evidence="2" id="KW-0645">Protease</keyword>
<dbReference type="GO" id="GO:0006508">
    <property type="term" value="P:proteolysis"/>
    <property type="evidence" value="ECO:0007669"/>
    <property type="project" value="UniProtKB-KW"/>
</dbReference>
<protein>
    <recommendedName>
        <fullName evidence="10">DUF159 family protein</fullName>
    </recommendedName>
</protein>
<evidence type="ECO:0000256" key="4">
    <source>
        <dbReference type="ARBA" id="ARBA00022801"/>
    </source>
</evidence>
<dbReference type="AlphaFoldDB" id="B9TPF4"/>
<keyword evidence="5" id="KW-0190">Covalent protein-DNA linkage</keyword>
<evidence type="ECO:0000313" key="9">
    <source>
        <dbReference type="Proteomes" id="UP000008311"/>
    </source>
</evidence>
<dbReference type="GO" id="GO:0106300">
    <property type="term" value="P:protein-DNA covalent cross-linking repair"/>
    <property type="evidence" value="ECO:0007669"/>
    <property type="project" value="InterPro"/>
</dbReference>
<keyword evidence="7" id="KW-0456">Lyase</keyword>
<dbReference type="PANTHER" id="PTHR13604:SF0">
    <property type="entry name" value="ABASIC SITE PROCESSING PROTEIN HMCES"/>
    <property type="match status" value="1"/>
</dbReference>
<dbReference type="InParanoid" id="B9TPF4"/>
<keyword evidence="4" id="KW-0378">Hydrolase</keyword>
<evidence type="ECO:0000256" key="5">
    <source>
        <dbReference type="ARBA" id="ARBA00023124"/>
    </source>
</evidence>
<dbReference type="GO" id="GO:0003697">
    <property type="term" value="F:single-stranded DNA binding"/>
    <property type="evidence" value="ECO:0007669"/>
    <property type="project" value="InterPro"/>
</dbReference>
<accession>B9TPF4</accession>
<sequence>METTYRSRTPSWPASFSRKQAGHLIASVRSDSLRVHCKRGAVHICNLYSLKTGDLFDLWSKVLKLPVVWEGQASNFEPRPEIRMTEVAPILRHVGDQAGVSMTKWGWPGNKGPVFNYVSEDRDFSKSDRVLIPTDGFYEFTAPQPGQKRKTRWKFTVPGEPVFWIAGIVKQDAFTMLTTAPGPDIAPYHDRQVVVLPAQRGREWLDLSRPAAEILTALPAGGLCVERDFPPPEPPGLFS</sequence>
<evidence type="ECO:0000256" key="7">
    <source>
        <dbReference type="ARBA" id="ARBA00023239"/>
    </source>
</evidence>
<evidence type="ECO:0000256" key="2">
    <source>
        <dbReference type="ARBA" id="ARBA00022670"/>
    </source>
</evidence>
<keyword evidence="3" id="KW-0227">DNA damage</keyword>
<evidence type="ECO:0008006" key="10">
    <source>
        <dbReference type="Google" id="ProtNLM"/>
    </source>
</evidence>
<name>B9TPF4_RICCO</name>
<dbReference type="GO" id="GO:0016829">
    <property type="term" value="F:lyase activity"/>
    <property type="evidence" value="ECO:0007669"/>
    <property type="project" value="UniProtKB-KW"/>
</dbReference>